<proteinExistence type="predicted"/>
<dbReference type="EMBL" id="KQ996969">
    <property type="protein sequence ID" value="KZV44557.1"/>
    <property type="molecule type" value="Genomic_DNA"/>
</dbReference>
<dbReference type="AlphaFoldDB" id="A0A2Z7CFA9"/>
<keyword evidence="2" id="KW-1185">Reference proteome</keyword>
<protein>
    <submittedName>
        <fullName evidence="1">Uncharacterized protein</fullName>
    </submittedName>
</protein>
<sequence length="149" mass="16691">MYVSVSSKSRRGKSSFRKTKLPEKCALVAAIVPKIQRLTITKCSTTLRNDSEQKYVSNLLCTRREIQQQRKLESMQNCVSLESTPPVYIDGGQLSPTGATLHPNRCCFTRRGAPVEESSSVPKGCTVSRSDAAFQKQMHCFRKSFRLSV</sequence>
<organism evidence="1 2">
    <name type="scientific">Dorcoceras hygrometricum</name>
    <dbReference type="NCBI Taxonomy" id="472368"/>
    <lineage>
        <taxon>Eukaryota</taxon>
        <taxon>Viridiplantae</taxon>
        <taxon>Streptophyta</taxon>
        <taxon>Embryophyta</taxon>
        <taxon>Tracheophyta</taxon>
        <taxon>Spermatophyta</taxon>
        <taxon>Magnoliopsida</taxon>
        <taxon>eudicotyledons</taxon>
        <taxon>Gunneridae</taxon>
        <taxon>Pentapetalae</taxon>
        <taxon>asterids</taxon>
        <taxon>lamiids</taxon>
        <taxon>Lamiales</taxon>
        <taxon>Gesneriaceae</taxon>
        <taxon>Didymocarpoideae</taxon>
        <taxon>Trichosporeae</taxon>
        <taxon>Loxocarpinae</taxon>
        <taxon>Dorcoceras</taxon>
    </lineage>
</organism>
<name>A0A2Z7CFA9_9LAMI</name>
<reference evidence="1 2" key="1">
    <citation type="journal article" date="2015" name="Proc. Natl. Acad. Sci. U.S.A.">
        <title>The resurrection genome of Boea hygrometrica: A blueprint for survival of dehydration.</title>
        <authorList>
            <person name="Xiao L."/>
            <person name="Yang G."/>
            <person name="Zhang L."/>
            <person name="Yang X."/>
            <person name="Zhao S."/>
            <person name="Ji Z."/>
            <person name="Zhou Q."/>
            <person name="Hu M."/>
            <person name="Wang Y."/>
            <person name="Chen M."/>
            <person name="Xu Y."/>
            <person name="Jin H."/>
            <person name="Xiao X."/>
            <person name="Hu G."/>
            <person name="Bao F."/>
            <person name="Hu Y."/>
            <person name="Wan P."/>
            <person name="Li L."/>
            <person name="Deng X."/>
            <person name="Kuang T."/>
            <person name="Xiang C."/>
            <person name="Zhu J.K."/>
            <person name="Oliver M.J."/>
            <person name="He Y."/>
        </authorList>
    </citation>
    <scope>NUCLEOTIDE SEQUENCE [LARGE SCALE GENOMIC DNA]</scope>
    <source>
        <strain evidence="2">cv. XS01</strain>
    </source>
</reference>
<evidence type="ECO:0000313" key="2">
    <source>
        <dbReference type="Proteomes" id="UP000250235"/>
    </source>
</evidence>
<accession>A0A2Z7CFA9</accession>
<gene>
    <name evidence="1" type="ORF">F511_17463</name>
</gene>
<evidence type="ECO:0000313" key="1">
    <source>
        <dbReference type="EMBL" id="KZV44557.1"/>
    </source>
</evidence>
<dbReference type="Proteomes" id="UP000250235">
    <property type="component" value="Unassembled WGS sequence"/>
</dbReference>